<dbReference type="Pfam" id="PF00254">
    <property type="entry name" value="FKBP_C"/>
    <property type="match status" value="1"/>
</dbReference>
<feature type="domain" description="PPIase FKBP-type" evidence="8">
    <location>
        <begin position="232"/>
        <end position="320"/>
    </location>
</feature>
<dbReference type="PROSITE" id="PS51257">
    <property type="entry name" value="PROKAR_LIPOPROTEIN"/>
    <property type="match status" value="1"/>
</dbReference>
<dbReference type="PROSITE" id="PS50059">
    <property type="entry name" value="FKBP_PPIASE"/>
    <property type="match status" value="1"/>
</dbReference>
<feature type="signal peptide" evidence="7">
    <location>
        <begin position="1"/>
        <end position="30"/>
    </location>
</feature>
<keyword evidence="7" id="KW-0732">Signal</keyword>
<proteinExistence type="inferred from homology"/>
<organism evidence="9 10">
    <name type="scientific">Pseudoclavibacter albus</name>
    <dbReference type="NCBI Taxonomy" id="272241"/>
    <lineage>
        <taxon>Bacteria</taxon>
        <taxon>Bacillati</taxon>
        <taxon>Actinomycetota</taxon>
        <taxon>Actinomycetes</taxon>
        <taxon>Micrococcales</taxon>
        <taxon>Microbacteriaceae</taxon>
        <taxon>Pseudoclavibacter</taxon>
    </lineage>
</organism>
<comment type="catalytic activity">
    <reaction evidence="1 5 6">
        <text>[protein]-peptidylproline (omega=180) = [protein]-peptidylproline (omega=0)</text>
        <dbReference type="Rhea" id="RHEA:16237"/>
        <dbReference type="Rhea" id="RHEA-COMP:10747"/>
        <dbReference type="Rhea" id="RHEA-COMP:10748"/>
        <dbReference type="ChEBI" id="CHEBI:83833"/>
        <dbReference type="ChEBI" id="CHEBI:83834"/>
        <dbReference type="EC" id="5.2.1.8"/>
    </reaction>
</comment>
<dbReference type="PANTHER" id="PTHR43811:SF19">
    <property type="entry name" value="39 KDA FK506-BINDING NUCLEAR PROTEIN"/>
    <property type="match status" value="1"/>
</dbReference>
<evidence type="ECO:0000259" key="8">
    <source>
        <dbReference type="PROSITE" id="PS50059"/>
    </source>
</evidence>
<evidence type="ECO:0000313" key="10">
    <source>
        <dbReference type="Proteomes" id="UP001525379"/>
    </source>
</evidence>
<gene>
    <name evidence="9" type="ORF">M3D15_05865</name>
</gene>
<dbReference type="InterPro" id="IPR001179">
    <property type="entry name" value="PPIase_FKBP_dom"/>
</dbReference>
<dbReference type="InterPro" id="IPR046357">
    <property type="entry name" value="PPIase_dom_sf"/>
</dbReference>
<dbReference type="EC" id="5.2.1.8" evidence="6"/>
<evidence type="ECO:0000256" key="5">
    <source>
        <dbReference type="PROSITE-ProRule" id="PRU00277"/>
    </source>
</evidence>
<dbReference type="EMBL" id="JALXSQ010000018">
    <property type="protein sequence ID" value="MCT2042860.1"/>
    <property type="molecule type" value="Genomic_DNA"/>
</dbReference>
<dbReference type="Proteomes" id="UP001525379">
    <property type="component" value="Unassembled WGS sequence"/>
</dbReference>
<keyword evidence="10" id="KW-1185">Reference proteome</keyword>
<comment type="caution">
    <text evidence="9">The sequence shown here is derived from an EMBL/GenBank/DDBJ whole genome shotgun (WGS) entry which is preliminary data.</text>
</comment>
<accession>A0ABT2HX15</accession>
<evidence type="ECO:0000256" key="1">
    <source>
        <dbReference type="ARBA" id="ARBA00000971"/>
    </source>
</evidence>
<evidence type="ECO:0000313" key="9">
    <source>
        <dbReference type="EMBL" id="MCT2042860.1"/>
    </source>
</evidence>
<evidence type="ECO:0000256" key="7">
    <source>
        <dbReference type="SAM" id="SignalP"/>
    </source>
</evidence>
<dbReference type="Gene3D" id="3.10.50.40">
    <property type="match status" value="1"/>
</dbReference>
<evidence type="ECO:0000256" key="3">
    <source>
        <dbReference type="ARBA" id="ARBA00023110"/>
    </source>
</evidence>
<evidence type="ECO:0000256" key="6">
    <source>
        <dbReference type="RuleBase" id="RU003915"/>
    </source>
</evidence>
<name>A0ABT2HX15_9MICO</name>
<keyword evidence="3 5" id="KW-0697">Rotamase</keyword>
<reference evidence="9 10" key="1">
    <citation type="submission" date="2022-04" db="EMBL/GenBank/DDBJ databases">
        <title>Human microbiome associated bacterial genomes.</title>
        <authorList>
            <person name="Sandstrom S."/>
            <person name="Salamzade R."/>
            <person name="Kalan L.R."/>
        </authorList>
    </citation>
    <scope>NUCLEOTIDE SEQUENCE [LARGE SCALE GENOMIC DNA]</scope>
    <source>
        <strain evidence="10">p3-SID1799</strain>
    </source>
</reference>
<dbReference type="SUPFAM" id="SSF54534">
    <property type="entry name" value="FKBP-like"/>
    <property type="match status" value="1"/>
</dbReference>
<dbReference type="GO" id="GO:0003755">
    <property type="term" value="F:peptidyl-prolyl cis-trans isomerase activity"/>
    <property type="evidence" value="ECO:0007669"/>
    <property type="project" value="UniProtKB-EC"/>
</dbReference>
<keyword evidence="4 5" id="KW-0413">Isomerase</keyword>
<feature type="chain" id="PRO_5045681344" description="Peptidyl-prolyl cis-trans isomerase" evidence="7">
    <location>
        <begin position="31"/>
        <end position="320"/>
    </location>
</feature>
<dbReference type="PANTHER" id="PTHR43811">
    <property type="entry name" value="FKBP-TYPE PEPTIDYL-PROLYL CIS-TRANS ISOMERASE FKPA"/>
    <property type="match status" value="1"/>
</dbReference>
<evidence type="ECO:0000256" key="2">
    <source>
        <dbReference type="ARBA" id="ARBA00006577"/>
    </source>
</evidence>
<evidence type="ECO:0000256" key="4">
    <source>
        <dbReference type="ARBA" id="ARBA00023235"/>
    </source>
</evidence>
<dbReference type="RefSeq" id="WP_206394865.1">
    <property type="nucleotide sequence ID" value="NZ_JAFDPW010000001.1"/>
</dbReference>
<protein>
    <recommendedName>
        <fullName evidence="6">Peptidyl-prolyl cis-trans isomerase</fullName>
        <ecNumber evidence="6">5.2.1.8</ecNumber>
    </recommendedName>
</protein>
<comment type="similarity">
    <text evidence="2 6">Belongs to the FKBP-type PPIase family.</text>
</comment>
<sequence>MSGLTRPRMRALIGAAVLAGMLVLSGCSTADPADPASTLGGANQAIDNVSVVGETWTEPRVTIGDVSSLGSEIQRTVINGGTGPEITSASTVFVKASVFDVSTKQEQGRYGVLSSAPIDLSASNIPQYIKDAFIGVKSNSRIAVLLPSELMLESTTGAENVGDGLLIADVDVLDQSIAWGTPQAPVQDIVTISKNEAKAKPEGITVAKPATEQPELIIDPVLKGDGDLVLEGQTVVVQYQGMLLQDGKVFDSSWQRGEPAQFQTDQVVPGFGKALVGQTVGSRVIAIIPADLAYGAQPPQGGSIPANAPLVFVIDILKAH</sequence>